<proteinExistence type="predicted"/>
<protein>
    <submittedName>
        <fullName evidence="1">Uncharacterized protein</fullName>
    </submittedName>
</protein>
<sequence>MIWFYRSSEKVRERALTDRDFWFMIKMEESMGSPSRFGTLLSHYADKVFDQAKGTEALQKIKSWHTICYNYNKVDA</sequence>
<dbReference type="EMBL" id="VSSQ01002464">
    <property type="protein sequence ID" value="MPM15569.1"/>
    <property type="molecule type" value="Genomic_DNA"/>
</dbReference>
<accession>A0A644XHJ9</accession>
<reference evidence="1" key="1">
    <citation type="submission" date="2019-08" db="EMBL/GenBank/DDBJ databases">
        <authorList>
            <person name="Kucharzyk K."/>
            <person name="Murdoch R.W."/>
            <person name="Higgins S."/>
            <person name="Loffler F."/>
        </authorList>
    </citation>
    <scope>NUCLEOTIDE SEQUENCE</scope>
</reference>
<gene>
    <name evidence="1" type="ORF">SDC9_61940</name>
</gene>
<comment type="caution">
    <text evidence="1">The sequence shown here is derived from an EMBL/GenBank/DDBJ whole genome shotgun (WGS) entry which is preliminary data.</text>
</comment>
<evidence type="ECO:0000313" key="1">
    <source>
        <dbReference type="EMBL" id="MPM15569.1"/>
    </source>
</evidence>
<dbReference type="AlphaFoldDB" id="A0A644XHJ9"/>
<organism evidence="1">
    <name type="scientific">bioreactor metagenome</name>
    <dbReference type="NCBI Taxonomy" id="1076179"/>
    <lineage>
        <taxon>unclassified sequences</taxon>
        <taxon>metagenomes</taxon>
        <taxon>ecological metagenomes</taxon>
    </lineage>
</organism>
<name>A0A644XHJ9_9ZZZZ</name>